<gene>
    <name evidence="6" type="ORF">HOLleu_33063</name>
</gene>
<dbReference type="GO" id="GO:0043161">
    <property type="term" value="P:proteasome-mediated ubiquitin-dependent protein catabolic process"/>
    <property type="evidence" value="ECO:0007669"/>
    <property type="project" value="TreeGrafter"/>
</dbReference>
<dbReference type="GO" id="GO:0008270">
    <property type="term" value="F:zinc ion binding"/>
    <property type="evidence" value="ECO:0007669"/>
    <property type="project" value="UniProtKB-KW"/>
</dbReference>
<dbReference type="GO" id="GO:0000209">
    <property type="term" value="P:protein polyubiquitination"/>
    <property type="evidence" value="ECO:0007669"/>
    <property type="project" value="TreeGrafter"/>
</dbReference>
<dbReference type="InterPro" id="IPR050952">
    <property type="entry name" value="TRIM-NHL_E3_ligases"/>
</dbReference>
<dbReference type="SMART" id="SM00336">
    <property type="entry name" value="BBOX"/>
    <property type="match status" value="1"/>
</dbReference>
<evidence type="ECO:0000259" key="5">
    <source>
        <dbReference type="PROSITE" id="PS50119"/>
    </source>
</evidence>
<keyword evidence="2" id="KW-0863">Zinc-finger</keyword>
<dbReference type="OrthoDB" id="6265224at2759"/>
<dbReference type="Gene3D" id="3.30.160.60">
    <property type="entry name" value="Classic Zinc Finger"/>
    <property type="match status" value="1"/>
</dbReference>
<organism evidence="6 7">
    <name type="scientific">Holothuria leucospilota</name>
    <name type="common">Black long sea cucumber</name>
    <name type="synonym">Mertensiothuria leucospilota</name>
    <dbReference type="NCBI Taxonomy" id="206669"/>
    <lineage>
        <taxon>Eukaryota</taxon>
        <taxon>Metazoa</taxon>
        <taxon>Echinodermata</taxon>
        <taxon>Eleutherozoa</taxon>
        <taxon>Echinozoa</taxon>
        <taxon>Holothuroidea</taxon>
        <taxon>Aspidochirotacea</taxon>
        <taxon>Aspidochirotida</taxon>
        <taxon>Holothuriidae</taxon>
        <taxon>Holothuria</taxon>
    </lineage>
</organism>
<dbReference type="EMBL" id="JAIZAY010000017">
    <property type="protein sequence ID" value="KAJ8025490.1"/>
    <property type="molecule type" value="Genomic_DNA"/>
</dbReference>
<keyword evidence="2" id="KW-0862">Zinc</keyword>
<feature type="repeat" description="NHL" evidence="3">
    <location>
        <begin position="509"/>
        <end position="551"/>
    </location>
</feature>
<dbReference type="InterPro" id="IPR011042">
    <property type="entry name" value="6-blade_b-propeller_TolB-like"/>
</dbReference>
<evidence type="ECO:0000313" key="7">
    <source>
        <dbReference type="Proteomes" id="UP001152320"/>
    </source>
</evidence>
<dbReference type="PROSITE" id="PS50119">
    <property type="entry name" value="ZF_BBOX"/>
    <property type="match status" value="1"/>
</dbReference>
<feature type="repeat" description="NHL" evidence="3">
    <location>
        <begin position="463"/>
        <end position="505"/>
    </location>
</feature>
<feature type="region of interest" description="Disordered" evidence="4">
    <location>
        <begin position="291"/>
        <end position="310"/>
    </location>
</feature>
<evidence type="ECO:0000256" key="3">
    <source>
        <dbReference type="PROSITE-ProRule" id="PRU00504"/>
    </source>
</evidence>
<dbReference type="SMART" id="SM00502">
    <property type="entry name" value="BBC"/>
    <property type="match status" value="1"/>
</dbReference>
<keyword evidence="7" id="KW-1185">Reference proteome</keyword>
<feature type="repeat" description="NHL" evidence="3">
    <location>
        <begin position="417"/>
        <end position="459"/>
    </location>
</feature>
<dbReference type="InterPro" id="IPR001258">
    <property type="entry name" value="NHL_repeat"/>
</dbReference>
<dbReference type="InterPro" id="IPR003649">
    <property type="entry name" value="Bbox_C"/>
</dbReference>
<dbReference type="Proteomes" id="UP001152320">
    <property type="component" value="Chromosome 17"/>
</dbReference>
<evidence type="ECO:0000256" key="2">
    <source>
        <dbReference type="PROSITE-ProRule" id="PRU00024"/>
    </source>
</evidence>
<keyword evidence="1" id="KW-0677">Repeat</keyword>
<accession>A0A9Q1BGB8</accession>
<feature type="repeat" description="NHL" evidence="3">
    <location>
        <begin position="332"/>
        <end position="367"/>
    </location>
</feature>
<protein>
    <submittedName>
        <fullName evidence="6">E3 ubiquitin-protein ligase TRIM71</fullName>
    </submittedName>
</protein>
<name>A0A9Q1BGB8_HOLLE</name>
<dbReference type="PANTHER" id="PTHR24104">
    <property type="entry name" value="E3 UBIQUITIN-PROTEIN LIGASE NHLRC1-RELATED"/>
    <property type="match status" value="1"/>
</dbReference>
<evidence type="ECO:0000256" key="4">
    <source>
        <dbReference type="SAM" id="MobiDB-lite"/>
    </source>
</evidence>
<dbReference type="InterPro" id="IPR000315">
    <property type="entry name" value="Znf_B-box"/>
</dbReference>
<dbReference type="SUPFAM" id="SSF101898">
    <property type="entry name" value="NHL repeat"/>
    <property type="match status" value="1"/>
</dbReference>
<dbReference type="Pfam" id="PF17170">
    <property type="entry name" value="DUF5128"/>
    <property type="match status" value="1"/>
</dbReference>
<feature type="domain" description="B box-type" evidence="5">
    <location>
        <begin position="58"/>
        <end position="99"/>
    </location>
</feature>
<evidence type="ECO:0000256" key="1">
    <source>
        <dbReference type="ARBA" id="ARBA00022737"/>
    </source>
</evidence>
<dbReference type="PROSITE" id="PS51125">
    <property type="entry name" value="NHL"/>
    <property type="match status" value="5"/>
</dbReference>
<dbReference type="InterPro" id="IPR013087">
    <property type="entry name" value="Znf_C2H2_type"/>
</dbReference>
<dbReference type="GO" id="GO:0061630">
    <property type="term" value="F:ubiquitin protein ligase activity"/>
    <property type="evidence" value="ECO:0007669"/>
    <property type="project" value="TreeGrafter"/>
</dbReference>
<sequence length="598" mass="67355">MYHMCWWRRKRGAFQRCLECVDFLCDECAPLHDHRIARFTRQHHIISVPSSENKKLLKPDFRCEKHQKENMRFYCETCRTPICRECILIEHKDHSHTFLQDEVARHKETIENLLSGVTDRIAAFEEALGGVDEAEAMLEANRGQAEYIIDKTVQDYITILRKQQEDLVRKLMRVCQSRRQRLNALRRSLQTGLDNLLSGFDFTEKVMGHGNELDILSIKDEVIDRLQGLAVISPQQDVTLEQLSQLFFIASENLTATDGIGPVLGEIRCGDKNLSDLSEATDSRSVCSIESSSEFGDSSMSEPVPKSPKRLVKETTLNKPQLLFHLKDETDEAGEFDWPSGVAATNEGEYIAIVDRDNDRIQVYNRKGKYECKFGSRGRHPCGFELPLDIAITEGDDPCVYVSDEYNHRVQKLTLYGQHILHFGDNGLFKQPYGIALSKDGKVVVTDIGKHRISVHDQDGTVLKTIGSHGDADCEFNEPRYVTVHEDRIVVSDHCNHCVKVFNFDGTHIHTFGSCGSGQGQFIGPTGVCVDHDGNIIVADCADRIQLFSSEGLFIRMLLNESDGISGPLGMSLTAGGELVITNLGTHCVNVFKYSNWI</sequence>
<reference evidence="6" key="1">
    <citation type="submission" date="2021-10" db="EMBL/GenBank/DDBJ databases">
        <title>Tropical sea cucumber genome reveals ecological adaptation and Cuvierian tubules defense mechanism.</title>
        <authorList>
            <person name="Chen T."/>
        </authorList>
    </citation>
    <scope>NUCLEOTIDE SEQUENCE</scope>
    <source>
        <strain evidence="6">Nanhai2018</strain>
        <tissue evidence="6">Muscle</tissue>
    </source>
</reference>
<comment type="caution">
    <text evidence="6">The sequence shown here is derived from an EMBL/GenBank/DDBJ whole genome shotgun (WGS) entry which is preliminary data.</text>
</comment>
<dbReference type="Pfam" id="PF00643">
    <property type="entry name" value="zf-B_box"/>
    <property type="match status" value="1"/>
</dbReference>
<dbReference type="SUPFAM" id="SSF57845">
    <property type="entry name" value="B-box zinc-binding domain"/>
    <property type="match status" value="1"/>
</dbReference>
<dbReference type="Gene3D" id="2.120.10.30">
    <property type="entry name" value="TolB, C-terminal domain"/>
    <property type="match status" value="2"/>
</dbReference>
<dbReference type="AlphaFoldDB" id="A0A9Q1BGB8"/>
<keyword evidence="2" id="KW-0479">Metal-binding</keyword>
<dbReference type="CDD" id="cd19796">
    <property type="entry name" value="Bbox2_TRIM71_C-VII"/>
    <property type="match status" value="1"/>
</dbReference>
<dbReference type="CDD" id="cd19757">
    <property type="entry name" value="Bbox1"/>
    <property type="match status" value="1"/>
</dbReference>
<evidence type="ECO:0000313" key="6">
    <source>
        <dbReference type="EMBL" id="KAJ8025490.1"/>
    </source>
</evidence>
<feature type="compositionally biased region" description="Low complexity" evidence="4">
    <location>
        <begin position="291"/>
        <end position="302"/>
    </location>
</feature>
<dbReference type="PANTHER" id="PTHR24104:SF47">
    <property type="entry name" value="E3 UBIQUITIN-PROTEIN LIGASE NHLRC1"/>
    <property type="match status" value="1"/>
</dbReference>
<feature type="repeat" description="NHL" evidence="3">
    <location>
        <begin position="371"/>
        <end position="416"/>
    </location>
</feature>
<dbReference type="PROSITE" id="PS00028">
    <property type="entry name" value="ZINC_FINGER_C2H2_1"/>
    <property type="match status" value="1"/>
</dbReference>
<proteinExistence type="predicted"/>